<gene>
    <name evidence="1" type="ORF">T03_15806</name>
</gene>
<accession>A0A0V0Z1T9</accession>
<comment type="caution">
    <text evidence="1">The sequence shown here is derived from an EMBL/GenBank/DDBJ whole genome shotgun (WGS) entry which is preliminary data.</text>
</comment>
<dbReference type="AlphaFoldDB" id="A0A0V0Z1T9"/>
<organism evidence="1 2">
    <name type="scientific">Trichinella britovi</name>
    <name type="common">Parasitic roundworm</name>
    <dbReference type="NCBI Taxonomy" id="45882"/>
    <lineage>
        <taxon>Eukaryota</taxon>
        <taxon>Metazoa</taxon>
        <taxon>Ecdysozoa</taxon>
        <taxon>Nematoda</taxon>
        <taxon>Enoplea</taxon>
        <taxon>Dorylaimia</taxon>
        <taxon>Trichinellida</taxon>
        <taxon>Trichinellidae</taxon>
        <taxon>Trichinella</taxon>
    </lineage>
</organism>
<dbReference type="Proteomes" id="UP000054653">
    <property type="component" value="Unassembled WGS sequence"/>
</dbReference>
<reference evidence="1 2" key="1">
    <citation type="submission" date="2015-01" db="EMBL/GenBank/DDBJ databases">
        <title>Evolution of Trichinella species and genotypes.</title>
        <authorList>
            <person name="Korhonen P.K."/>
            <person name="Edoardo P."/>
            <person name="Giuseppe L.R."/>
            <person name="Gasser R.B."/>
        </authorList>
    </citation>
    <scope>NUCLEOTIDE SEQUENCE [LARGE SCALE GENOMIC DNA]</scope>
    <source>
        <strain evidence="1">ISS120</strain>
    </source>
</reference>
<protein>
    <submittedName>
        <fullName evidence="1">Uncharacterized protein</fullName>
    </submittedName>
</protein>
<keyword evidence="2" id="KW-1185">Reference proteome</keyword>
<proteinExistence type="predicted"/>
<sequence length="31" mass="3415">MTIRIFSSKQTTQAAQPLQVSEISVPLGKRV</sequence>
<evidence type="ECO:0000313" key="2">
    <source>
        <dbReference type="Proteomes" id="UP000054653"/>
    </source>
</evidence>
<dbReference type="EMBL" id="JYDI01004549">
    <property type="protein sequence ID" value="KRY06259.1"/>
    <property type="molecule type" value="Genomic_DNA"/>
</dbReference>
<evidence type="ECO:0000313" key="1">
    <source>
        <dbReference type="EMBL" id="KRY06259.1"/>
    </source>
</evidence>
<name>A0A0V0Z1T9_TRIBR</name>